<evidence type="ECO:0000256" key="11">
    <source>
        <dbReference type="ARBA" id="ARBA00023136"/>
    </source>
</evidence>
<dbReference type="NCBIfam" id="NF010167">
    <property type="entry name" value="PRK13648.1"/>
    <property type="match status" value="2"/>
</dbReference>
<evidence type="ECO:0000259" key="14">
    <source>
        <dbReference type="PROSITE" id="PS50893"/>
    </source>
</evidence>
<proteinExistence type="inferred from homology"/>
<evidence type="ECO:0000256" key="10">
    <source>
        <dbReference type="ARBA" id="ARBA00022989"/>
    </source>
</evidence>
<feature type="transmembrane region" description="Helical" evidence="13">
    <location>
        <begin position="789"/>
        <end position="812"/>
    </location>
</feature>
<dbReference type="GO" id="GO:0042626">
    <property type="term" value="F:ATPase-coupled transmembrane transporter activity"/>
    <property type="evidence" value="ECO:0007669"/>
    <property type="project" value="TreeGrafter"/>
</dbReference>
<evidence type="ECO:0000256" key="4">
    <source>
        <dbReference type="ARBA" id="ARBA00022448"/>
    </source>
</evidence>
<dbReference type="PANTHER" id="PTHR43553:SF24">
    <property type="entry name" value="ENERGY-COUPLING FACTOR TRANSPORTER ATP-BINDING PROTEIN ECFA1"/>
    <property type="match status" value="1"/>
</dbReference>
<dbReference type="SUPFAM" id="SSF52540">
    <property type="entry name" value="P-loop containing nucleoside triphosphate hydrolases"/>
    <property type="match status" value="2"/>
</dbReference>
<dbReference type="AlphaFoldDB" id="A0A1S2VX28"/>
<evidence type="ECO:0000256" key="9">
    <source>
        <dbReference type="ARBA" id="ARBA00022967"/>
    </source>
</evidence>
<evidence type="ECO:0000256" key="8">
    <source>
        <dbReference type="ARBA" id="ARBA00022840"/>
    </source>
</evidence>
<evidence type="ECO:0000313" key="16">
    <source>
        <dbReference type="Proteomes" id="UP000181801"/>
    </source>
</evidence>
<evidence type="ECO:0000256" key="6">
    <source>
        <dbReference type="ARBA" id="ARBA00022692"/>
    </source>
</evidence>
<dbReference type="InterPro" id="IPR015856">
    <property type="entry name" value="ABC_transpr_CbiO/EcfA_su"/>
</dbReference>
<accession>A0A1S2VX28</accession>
<keyword evidence="6 13" id="KW-0812">Transmembrane</keyword>
<dbReference type="RefSeq" id="WP_071474895.1">
    <property type="nucleotide sequence ID" value="NZ_MOAE01000033.1"/>
</dbReference>
<evidence type="ECO:0000256" key="5">
    <source>
        <dbReference type="ARBA" id="ARBA00022475"/>
    </source>
</evidence>
<feature type="transmembrane region" description="Helical" evidence="13">
    <location>
        <begin position="620"/>
        <end position="637"/>
    </location>
</feature>
<gene>
    <name evidence="15" type="ORF">BFS26_06365</name>
</gene>
<comment type="subcellular location">
    <subcellularLocation>
        <location evidence="2">Cell membrane</location>
    </subcellularLocation>
    <subcellularLocation>
        <location evidence="1">Membrane</location>
        <topology evidence="1">Multi-pass membrane protein</topology>
    </subcellularLocation>
</comment>
<feature type="transmembrane region" description="Helical" evidence="13">
    <location>
        <begin position="579"/>
        <end position="608"/>
    </location>
</feature>
<dbReference type="GO" id="GO:0043190">
    <property type="term" value="C:ATP-binding cassette (ABC) transporter complex"/>
    <property type="evidence" value="ECO:0007669"/>
    <property type="project" value="TreeGrafter"/>
</dbReference>
<keyword evidence="9" id="KW-1278">Translocase</keyword>
<dbReference type="CDD" id="cd03225">
    <property type="entry name" value="ABC_cobalt_CbiO_domain1"/>
    <property type="match status" value="2"/>
</dbReference>
<feature type="domain" description="ABC transporter" evidence="14">
    <location>
        <begin position="312"/>
        <end position="561"/>
    </location>
</feature>
<organism evidence="15 16">
    <name type="scientific">Bifidobacterium longum subsp. suis</name>
    <dbReference type="NCBI Taxonomy" id="1695"/>
    <lineage>
        <taxon>Bacteria</taxon>
        <taxon>Bacillati</taxon>
        <taxon>Actinomycetota</taxon>
        <taxon>Actinomycetes</taxon>
        <taxon>Bifidobacteriales</taxon>
        <taxon>Bifidobacteriaceae</taxon>
        <taxon>Bifidobacterium</taxon>
    </lineage>
</organism>
<keyword evidence="7" id="KW-0547">Nucleotide-binding</keyword>
<reference evidence="15 16" key="1">
    <citation type="journal article" date="2016" name="BMC Microbiol.">
        <title>Fucosyllactose and L-fucose utilization of infant Bifidobacterium longum and Bifidobacterium kashiwanohense.</title>
        <authorList>
            <person name="Bunesova V."/>
            <person name="Lacroix C."/>
            <person name="Schwab C."/>
        </authorList>
    </citation>
    <scope>NUCLEOTIDE SEQUENCE [LARGE SCALE GENOMIC DNA]</scope>
    <source>
        <strain evidence="15 16">BSM11-5</strain>
    </source>
</reference>
<dbReference type="PANTHER" id="PTHR43553">
    <property type="entry name" value="HEAVY METAL TRANSPORTER"/>
    <property type="match status" value="1"/>
</dbReference>
<dbReference type="GO" id="GO:0005524">
    <property type="term" value="F:ATP binding"/>
    <property type="evidence" value="ECO:0007669"/>
    <property type="project" value="UniProtKB-KW"/>
</dbReference>
<evidence type="ECO:0000256" key="3">
    <source>
        <dbReference type="ARBA" id="ARBA00005417"/>
    </source>
</evidence>
<dbReference type="SMART" id="SM00382">
    <property type="entry name" value="AAA"/>
    <property type="match status" value="2"/>
</dbReference>
<comment type="similarity">
    <text evidence="3">Belongs to the ABC transporter superfamily.</text>
</comment>
<evidence type="ECO:0000256" key="12">
    <source>
        <dbReference type="SAM" id="MobiDB-lite"/>
    </source>
</evidence>
<feature type="region of interest" description="Disordered" evidence="12">
    <location>
        <begin position="257"/>
        <end position="302"/>
    </location>
</feature>
<dbReference type="Proteomes" id="UP000181801">
    <property type="component" value="Unassembled WGS sequence"/>
</dbReference>
<evidence type="ECO:0000256" key="2">
    <source>
        <dbReference type="ARBA" id="ARBA00004236"/>
    </source>
</evidence>
<dbReference type="InterPro" id="IPR050095">
    <property type="entry name" value="ECF_ABC_transporter_ATP-bd"/>
</dbReference>
<sequence>MTVAPRSFDADEFHDSAEPHASAEPASPAAVLKDIRFSYDRGTSWALDGVSLTVHAGERLCLVGPNGSGKSTLARLIAGLTAPDGGEVTLLEQRVYAAGPNADAYRAARRGIGMVFQNPEDQLVTTVLEDDVAFGPENLGLERGLIGERIVDSLQAVGLANLRQSDPTRMSGGQQQRAAIAGMLAMNPAMLVLDEPTAMLDESARAEVMRILDDLQARGTTIVHVTHHPDETVHADRIVHMEAGRIVGVTAAADNRPPLAEAVSQSETEGGIGTEAAPSRPTNDSPRQRKREDGSELPLLSDGIGDMTNPIIRVSHLTYRYPSAKRAVIDDLSFTIARGETVALMGVNGSGKSTLVRMLCALAAPTAGSIEVAGVPVASTGKRGSNARPEPANRRQLAQLRRHVGYVMQHPEHQLFADTVAEDVAYGPRNQGLAEAEVADRVRESLDLLHIGHLADRSPFDLSGGQQRLVAIAGVLACNPDVLIMDEPTASLDVQAKERIHELLRTLKSRGVTVLIITHDRAEAKHIADRVVRMPIAGAAGAESISATETAFPAESVSPDKPAHSVIHRLDPRVKMVGFLAAMFTMFAVNTPLQLALGIAITLAVIAAARLNPLRVLESIHPILILLGLMGVVNLFVVRTGTPVVALGPLSITDQGVTIAVLYACRFALVIILGAVFLTTTTPTAMTDAFDTLISPLNRLGIHAQEIALVMSLALRFIPTLTDETRAIVDAQSARGGSIETGSLAQRIKAMSAIIVPIFAGTLRHADNLSLALDARCYEESIRRTHWRALTIAAQDLVFAVAVIAYIAAIIAL</sequence>
<keyword evidence="5" id="KW-1003">Cell membrane</keyword>
<dbReference type="InterPro" id="IPR003339">
    <property type="entry name" value="ABC/ECF_trnsptr_transmembrane"/>
</dbReference>
<feature type="region of interest" description="Disordered" evidence="12">
    <location>
        <begin position="1"/>
        <end position="27"/>
    </location>
</feature>
<feature type="domain" description="ABC transporter" evidence="14">
    <location>
        <begin position="30"/>
        <end position="268"/>
    </location>
</feature>
<dbReference type="InterPro" id="IPR017871">
    <property type="entry name" value="ABC_transporter-like_CS"/>
</dbReference>
<keyword evidence="8" id="KW-0067">ATP-binding</keyword>
<dbReference type="InterPro" id="IPR027417">
    <property type="entry name" value="P-loop_NTPase"/>
</dbReference>
<dbReference type="PROSITE" id="PS50893">
    <property type="entry name" value="ABC_TRANSPORTER_2"/>
    <property type="match status" value="2"/>
</dbReference>
<dbReference type="PROSITE" id="PS00211">
    <property type="entry name" value="ABC_TRANSPORTER_1"/>
    <property type="match status" value="2"/>
</dbReference>
<dbReference type="EMBL" id="MOAE01000033">
    <property type="protein sequence ID" value="OIN63294.1"/>
    <property type="molecule type" value="Genomic_DNA"/>
</dbReference>
<evidence type="ECO:0000313" key="15">
    <source>
        <dbReference type="EMBL" id="OIN63294.1"/>
    </source>
</evidence>
<name>A0A1S2VX28_BIFLN</name>
<dbReference type="Gene3D" id="3.40.50.300">
    <property type="entry name" value="P-loop containing nucleotide triphosphate hydrolases"/>
    <property type="match status" value="2"/>
</dbReference>
<dbReference type="InterPro" id="IPR003593">
    <property type="entry name" value="AAA+_ATPase"/>
</dbReference>
<keyword evidence="10 13" id="KW-1133">Transmembrane helix</keyword>
<dbReference type="GO" id="GO:0016887">
    <property type="term" value="F:ATP hydrolysis activity"/>
    <property type="evidence" value="ECO:0007669"/>
    <property type="project" value="InterPro"/>
</dbReference>
<dbReference type="CDD" id="cd16914">
    <property type="entry name" value="EcfT"/>
    <property type="match status" value="1"/>
</dbReference>
<comment type="caution">
    <text evidence="15">The sequence shown here is derived from an EMBL/GenBank/DDBJ whole genome shotgun (WGS) entry which is preliminary data.</text>
</comment>
<feature type="compositionally biased region" description="Basic and acidic residues" evidence="12">
    <location>
        <begin position="8"/>
        <end position="18"/>
    </location>
</feature>
<dbReference type="Pfam" id="PF02361">
    <property type="entry name" value="CbiQ"/>
    <property type="match status" value="1"/>
</dbReference>
<protein>
    <submittedName>
        <fullName evidence="15">Cobalt ABC transporter</fullName>
    </submittedName>
</protein>
<keyword evidence="4" id="KW-0813">Transport</keyword>
<dbReference type="Pfam" id="PF00005">
    <property type="entry name" value="ABC_tran"/>
    <property type="match status" value="2"/>
</dbReference>
<evidence type="ECO:0000256" key="1">
    <source>
        <dbReference type="ARBA" id="ARBA00004141"/>
    </source>
</evidence>
<dbReference type="FunFam" id="3.40.50.300:FF:000224">
    <property type="entry name" value="Energy-coupling factor transporter ATP-binding protein EcfA"/>
    <property type="match status" value="1"/>
</dbReference>
<evidence type="ECO:0000256" key="13">
    <source>
        <dbReference type="SAM" id="Phobius"/>
    </source>
</evidence>
<dbReference type="InterPro" id="IPR003439">
    <property type="entry name" value="ABC_transporter-like_ATP-bd"/>
</dbReference>
<keyword evidence="11 13" id="KW-0472">Membrane</keyword>
<evidence type="ECO:0000256" key="7">
    <source>
        <dbReference type="ARBA" id="ARBA00022741"/>
    </source>
</evidence>
<feature type="transmembrane region" description="Helical" evidence="13">
    <location>
        <begin position="657"/>
        <end position="678"/>
    </location>
</feature>